<dbReference type="Proteomes" id="UP000784294">
    <property type="component" value="Unassembled WGS sequence"/>
</dbReference>
<keyword evidence="2" id="KW-1185">Reference proteome</keyword>
<comment type="caution">
    <text evidence="1">The sequence shown here is derived from an EMBL/GenBank/DDBJ whole genome shotgun (WGS) entry which is preliminary data.</text>
</comment>
<sequence>MLDSAQACQRVQLDALSVHHLVNLATFVVTLETFVNHYRHQQKPEQFFRHNQSFIRAYPTSLPICHHQGPVQESTSGSLLRMRPQFDITTFLRLLGHLFDQAELALARKAGLLLSVTLARHLDWNIVTVEQVVHLVRILYSCSHYPDEFTSAAVSDFFEELAGRLYTPAAVNHWLQLHAELLTLLQLTPSGSPRQSKANSSAGVSVADSSCLVRSSMPTTCSPFVLDEILLRIYGKLGARIALTHRNYSNVTRFPIFYCFMSFNKARC</sequence>
<name>A0A3S4ZUS9_9PLAT</name>
<dbReference type="AlphaFoldDB" id="A0A3S4ZUS9"/>
<evidence type="ECO:0000313" key="1">
    <source>
        <dbReference type="EMBL" id="VEL07702.1"/>
    </source>
</evidence>
<gene>
    <name evidence="1" type="ORF">PXEA_LOCUS1142</name>
</gene>
<evidence type="ECO:0000313" key="2">
    <source>
        <dbReference type="Proteomes" id="UP000784294"/>
    </source>
</evidence>
<reference evidence="1" key="1">
    <citation type="submission" date="2018-11" db="EMBL/GenBank/DDBJ databases">
        <authorList>
            <consortium name="Pathogen Informatics"/>
        </authorList>
    </citation>
    <scope>NUCLEOTIDE SEQUENCE</scope>
</reference>
<proteinExistence type="predicted"/>
<accession>A0A3S4ZUS9</accession>
<dbReference type="EMBL" id="CAAALY010002317">
    <property type="protein sequence ID" value="VEL07702.1"/>
    <property type="molecule type" value="Genomic_DNA"/>
</dbReference>
<organism evidence="1 2">
    <name type="scientific">Protopolystoma xenopodis</name>
    <dbReference type="NCBI Taxonomy" id="117903"/>
    <lineage>
        <taxon>Eukaryota</taxon>
        <taxon>Metazoa</taxon>
        <taxon>Spiralia</taxon>
        <taxon>Lophotrochozoa</taxon>
        <taxon>Platyhelminthes</taxon>
        <taxon>Monogenea</taxon>
        <taxon>Polyopisthocotylea</taxon>
        <taxon>Polystomatidea</taxon>
        <taxon>Polystomatidae</taxon>
        <taxon>Protopolystoma</taxon>
    </lineage>
</organism>
<protein>
    <submittedName>
        <fullName evidence="1">Uncharacterized protein</fullName>
    </submittedName>
</protein>